<dbReference type="InterPro" id="IPR016187">
    <property type="entry name" value="CTDL_fold"/>
</dbReference>
<dbReference type="NCBIfam" id="TIGR03440">
    <property type="entry name" value="egtB_TIGR03440"/>
    <property type="match status" value="1"/>
</dbReference>
<dbReference type="InterPro" id="IPR019257">
    <property type="entry name" value="MeTrfase_dom"/>
</dbReference>
<accession>A0ABV9C262</accession>
<dbReference type="PANTHER" id="PTHR43397">
    <property type="entry name" value="ERGOTHIONEINE BIOSYNTHESIS PROTEIN 1"/>
    <property type="match status" value="1"/>
</dbReference>
<comment type="pathway">
    <text evidence="5">Amino-acid biosynthesis; ergothioneine biosynthesis.</text>
</comment>
<keyword evidence="4" id="KW-0408">Iron</keyword>
<dbReference type="SUPFAM" id="SSF53335">
    <property type="entry name" value="S-adenosyl-L-methionine-dependent methyltransferases"/>
    <property type="match status" value="1"/>
</dbReference>
<dbReference type="InterPro" id="IPR035094">
    <property type="entry name" value="EgtD"/>
</dbReference>
<name>A0ABV9C262_9GAMM</name>
<sequence>MLRAQLSAQMESAAVNHLVRKMDRTTSELVDRYQSIRADTEILVQPLDAEDMVLQSMPDASPAKWHLAHTTWFFETFVLSAFKSGYRVFDSSYAYLFNSYYEAAGPRHPRPQRGLISRPTVDDVFAYREYVDDHLLEFLQSGPSKTALAIIDLGLAHEQQHQELLLMDILHLFAQSPLCPAYDRSARFKIKSIRQSNFQSLEGGLVTIGMQEPGFFYDNEGPAHRVWLEPFEIADRLVTVGEWLDFMNDGGYEQPRWWLSDGWSLAQAQQWRAPLYWEHDGAQWRHMTLQGMRPLDVTAPVTHVSYYEAAAFARWKGARLPTEAEWEHAAREGKLEQIYDVAWQWTRSSYDAYPGYEAAPDALGEYNGKFMSGQMVLRGASLATPPDHVRPSYRNFYRPDQRWMFSGVRLARDVVTRDKTQNDDNEFARDAVAGLSGSRKTLSPKYFYDAAGSELFEQICATPEYYPTRTELSLLATIAPALAAAMPDGAALVELGSGASEKTRLLLDAAPQLSSYVPIDISGAALAQARKRLEAIYPNLAIRPLVADFTQPLLLPDEFRRAAVIGFFPGSTIGNFEPADATNLLRKLRAELGDASQLIVGVDLVKDIKTLLAAYNDADGVTARFNKNLLVRFNRELGANIDLDLFEHQSVWNPDKQRIEMHLVSQVDQRVTVAGKEFRFDAGETIHTENSHKFTPASFASLVQGTGWKIAQTWVSEAQPFGVFRLVADD</sequence>
<feature type="domain" description="Histidine-specific methyltransferase SAM-dependent" evidence="7">
    <location>
        <begin position="428"/>
        <end position="725"/>
    </location>
</feature>
<evidence type="ECO:0000259" key="6">
    <source>
        <dbReference type="Pfam" id="PF03781"/>
    </source>
</evidence>
<dbReference type="InterPro" id="IPR029063">
    <property type="entry name" value="SAM-dependent_MTases_sf"/>
</dbReference>
<dbReference type="InterPro" id="IPR051128">
    <property type="entry name" value="EgtD_Methyltrsf_superfamily"/>
</dbReference>
<dbReference type="InterPro" id="IPR017806">
    <property type="entry name" value="EgtB"/>
</dbReference>
<dbReference type="RefSeq" id="WP_266148938.1">
    <property type="nucleotide sequence ID" value="NZ_CP064028.1"/>
</dbReference>
<dbReference type="InterPro" id="IPR034660">
    <property type="entry name" value="DinB/YfiT-like"/>
</dbReference>
<organism evidence="9 10">
    <name type="scientific">Dyella halodurans</name>
    <dbReference type="NCBI Taxonomy" id="1920171"/>
    <lineage>
        <taxon>Bacteria</taxon>
        <taxon>Pseudomonadati</taxon>
        <taxon>Pseudomonadota</taxon>
        <taxon>Gammaproteobacteria</taxon>
        <taxon>Lysobacterales</taxon>
        <taxon>Rhodanobacteraceae</taxon>
        <taxon>Dyella</taxon>
    </lineage>
</organism>
<evidence type="ECO:0000313" key="10">
    <source>
        <dbReference type="Proteomes" id="UP001595961"/>
    </source>
</evidence>
<dbReference type="SUPFAM" id="SSF109854">
    <property type="entry name" value="DinB/YfiT-like putative metalloenzymes"/>
    <property type="match status" value="1"/>
</dbReference>
<dbReference type="Proteomes" id="UP001595961">
    <property type="component" value="Unassembled WGS sequence"/>
</dbReference>
<dbReference type="InterPro" id="IPR005532">
    <property type="entry name" value="SUMF_dom"/>
</dbReference>
<keyword evidence="1" id="KW-0489">Methyltransferase</keyword>
<comment type="caution">
    <text evidence="9">The sequence shown here is derived from an EMBL/GenBank/DDBJ whole genome shotgun (WGS) entry which is preliminary data.</text>
</comment>
<dbReference type="InterPro" id="IPR024775">
    <property type="entry name" value="DinB-like"/>
</dbReference>
<dbReference type="PANTHER" id="PTHR43397:SF1">
    <property type="entry name" value="ERGOTHIONEINE BIOSYNTHESIS PROTEIN 1"/>
    <property type="match status" value="1"/>
</dbReference>
<evidence type="ECO:0000256" key="4">
    <source>
        <dbReference type="ARBA" id="ARBA00023004"/>
    </source>
</evidence>
<evidence type="ECO:0000259" key="7">
    <source>
        <dbReference type="Pfam" id="PF10017"/>
    </source>
</evidence>
<dbReference type="Pfam" id="PF12867">
    <property type="entry name" value="DinB_2"/>
    <property type="match status" value="1"/>
</dbReference>
<dbReference type="SUPFAM" id="SSF56436">
    <property type="entry name" value="C-type lectin-like"/>
    <property type="match status" value="1"/>
</dbReference>
<dbReference type="EMBL" id="JBHSGA010000017">
    <property type="protein sequence ID" value="MFC4527036.1"/>
    <property type="molecule type" value="Genomic_DNA"/>
</dbReference>
<keyword evidence="10" id="KW-1185">Reference proteome</keyword>
<protein>
    <submittedName>
        <fullName evidence="9">Ergothioneine biosynthesis protein EgtB</fullName>
    </submittedName>
</protein>
<feature type="domain" description="Sulfatase-modifying factor enzyme-like" evidence="6">
    <location>
        <begin position="200"/>
        <end position="339"/>
    </location>
</feature>
<dbReference type="Gene3D" id="3.40.50.150">
    <property type="entry name" value="Vaccinia Virus protein VP39"/>
    <property type="match status" value="1"/>
</dbReference>
<evidence type="ECO:0000256" key="5">
    <source>
        <dbReference type="ARBA" id="ARBA00037882"/>
    </source>
</evidence>
<evidence type="ECO:0000256" key="1">
    <source>
        <dbReference type="ARBA" id="ARBA00022603"/>
    </source>
</evidence>
<dbReference type="Pfam" id="PF03781">
    <property type="entry name" value="FGE-sulfatase"/>
    <property type="match status" value="1"/>
</dbReference>
<feature type="domain" description="DinB-like" evidence="8">
    <location>
        <begin position="35"/>
        <end position="163"/>
    </location>
</feature>
<dbReference type="InterPro" id="IPR042095">
    <property type="entry name" value="SUMF_sf"/>
</dbReference>
<evidence type="ECO:0000313" key="9">
    <source>
        <dbReference type="EMBL" id="MFC4527036.1"/>
    </source>
</evidence>
<evidence type="ECO:0000256" key="2">
    <source>
        <dbReference type="ARBA" id="ARBA00022679"/>
    </source>
</evidence>
<evidence type="ECO:0000256" key="3">
    <source>
        <dbReference type="ARBA" id="ARBA00023002"/>
    </source>
</evidence>
<keyword evidence="3" id="KW-0560">Oxidoreductase</keyword>
<dbReference type="Gene3D" id="3.90.1580.10">
    <property type="entry name" value="paralog of FGE (formylglycine-generating enzyme)"/>
    <property type="match status" value="2"/>
</dbReference>
<keyword evidence="2" id="KW-0808">Transferase</keyword>
<dbReference type="NCBIfam" id="TIGR03438">
    <property type="entry name" value="egtD_ergothio"/>
    <property type="match status" value="1"/>
</dbReference>
<dbReference type="Pfam" id="PF10017">
    <property type="entry name" value="Methyltransf_33"/>
    <property type="match status" value="1"/>
</dbReference>
<evidence type="ECO:0000259" key="8">
    <source>
        <dbReference type="Pfam" id="PF12867"/>
    </source>
</evidence>
<proteinExistence type="predicted"/>
<gene>
    <name evidence="9" type="primary">egtB</name>
    <name evidence="9" type="ORF">ACFO5W_10375</name>
</gene>
<reference evidence="10" key="1">
    <citation type="journal article" date="2019" name="Int. J. Syst. Evol. Microbiol.">
        <title>The Global Catalogue of Microorganisms (GCM) 10K type strain sequencing project: providing services to taxonomists for standard genome sequencing and annotation.</title>
        <authorList>
            <consortium name="The Broad Institute Genomics Platform"/>
            <consortium name="The Broad Institute Genome Sequencing Center for Infectious Disease"/>
            <person name="Wu L."/>
            <person name="Ma J."/>
        </authorList>
    </citation>
    <scope>NUCLEOTIDE SEQUENCE [LARGE SCALE GENOMIC DNA]</scope>
    <source>
        <strain evidence="10">CCM 4481</strain>
    </source>
</reference>